<proteinExistence type="predicted"/>
<comment type="caution">
    <text evidence="2">The sequence shown here is derived from an EMBL/GenBank/DDBJ whole genome shotgun (WGS) entry which is preliminary data.</text>
</comment>
<evidence type="ECO:0000256" key="1">
    <source>
        <dbReference type="SAM" id="SignalP"/>
    </source>
</evidence>
<dbReference type="AlphaFoldDB" id="A0A069D4K1"/>
<sequence>MKTKLLLVSLLLTSALSYSQNKFISINNELKPYSKYALIDLYAGANFDLSHSGSSPNAGLLGTRPDVAPLLGIKFTHLFSKR</sequence>
<organism evidence="2 3">
    <name type="scientific">Bacteroides graminisolvens DSM 19988 = JCM 15093</name>
    <dbReference type="NCBI Taxonomy" id="1121097"/>
    <lineage>
        <taxon>Bacteria</taxon>
        <taxon>Pseudomonadati</taxon>
        <taxon>Bacteroidota</taxon>
        <taxon>Bacteroidia</taxon>
        <taxon>Bacteroidales</taxon>
        <taxon>Bacteroidaceae</taxon>
        <taxon>Bacteroides</taxon>
    </lineage>
</organism>
<accession>A0A069D4K1</accession>
<keyword evidence="3" id="KW-1185">Reference proteome</keyword>
<dbReference type="Proteomes" id="UP000027601">
    <property type="component" value="Unassembled WGS sequence"/>
</dbReference>
<dbReference type="EMBL" id="BAJS01000001">
    <property type="protein sequence ID" value="GAK35074.1"/>
    <property type="molecule type" value="Genomic_DNA"/>
</dbReference>
<gene>
    <name evidence="2" type="ORF">JCM15093_149</name>
</gene>
<feature type="signal peptide" evidence="1">
    <location>
        <begin position="1"/>
        <end position="19"/>
    </location>
</feature>
<dbReference type="RefSeq" id="WP_148297670.1">
    <property type="nucleotide sequence ID" value="NZ_BAJS01000001.1"/>
</dbReference>
<name>A0A069D4K1_9BACE</name>
<keyword evidence="1" id="KW-0732">Signal</keyword>
<evidence type="ECO:0000313" key="3">
    <source>
        <dbReference type="Proteomes" id="UP000027601"/>
    </source>
</evidence>
<reference evidence="2 3" key="1">
    <citation type="journal article" date="2015" name="Microbes Environ.">
        <title>Distribution and evolution of nitrogen fixation genes in the phylum bacteroidetes.</title>
        <authorList>
            <person name="Inoue J."/>
            <person name="Oshima K."/>
            <person name="Suda W."/>
            <person name="Sakamoto M."/>
            <person name="Iino T."/>
            <person name="Noda S."/>
            <person name="Hongoh Y."/>
            <person name="Hattori M."/>
            <person name="Ohkuma M."/>
        </authorList>
    </citation>
    <scope>NUCLEOTIDE SEQUENCE [LARGE SCALE GENOMIC DNA]</scope>
    <source>
        <strain evidence="2 3">JCM 15093</strain>
    </source>
</reference>
<protein>
    <submittedName>
        <fullName evidence="2">Uncharacterized protein</fullName>
    </submittedName>
</protein>
<evidence type="ECO:0000313" key="2">
    <source>
        <dbReference type="EMBL" id="GAK35074.1"/>
    </source>
</evidence>
<feature type="chain" id="PRO_5001662813" evidence="1">
    <location>
        <begin position="20"/>
        <end position="82"/>
    </location>
</feature>